<evidence type="ECO:0000256" key="5">
    <source>
        <dbReference type="ARBA" id="ARBA00022553"/>
    </source>
</evidence>
<keyword evidence="7 12" id="KW-0812">Transmembrane</keyword>
<dbReference type="PROSITE" id="PS50109">
    <property type="entry name" value="HIS_KIN"/>
    <property type="match status" value="1"/>
</dbReference>
<dbReference type="InterPro" id="IPR004358">
    <property type="entry name" value="Sig_transdc_His_kin-like_C"/>
</dbReference>
<dbReference type="InterPro" id="IPR003594">
    <property type="entry name" value="HATPase_dom"/>
</dbReference>
<dbReference type="GO" id="GO:0000155">
    <property type="term" value="F:phosphorelay sensor kinase activity"/>
    <property type="evidence" value="ECO:0007669"/>
    <property type="project" value="InterPro"/>
</dbReference>
<evidence type="ECO:0000313" key="15">
    <source>
        <dbReference type="EMBL" id="SPL62666.1"/>
    </source>
</evidence>
<dbReference type="CDD" id="cd00082">
    <property type="entry name" value="HisKA"/>
    <property type="match status" value="1"/>
</dbReference>
<evidence type="ECO:0000256" key="9">
    <source>
        <dbReference type="ARBA" id="ARBA00022989"/>
    </source>
</evidence>
<feature type="transmembrane region" description="Helical" evidence="12">
    <location>
        <begin position="7"/>
        <end position="31"/>
    </location>
</feature>
<name>A0A2P9HEZ4_9HYPH</name>
<dbReference type="InterPro" id="IPR003661">
    <property type="entry name" value="HisK_dim/P_dom"/>
</dbReference>
<dbReference type="SUPFAM" id="SSF55874">
    <property type="entry name" value="ATPase domain of HSP90 chaperone/DNA topoisomerase II/histidine kinase"/>
    <property type="match status" value="1"/>
</dbReference>
<dbReference type="InterPro" id="IPR029151">
    <property type="entry name" value="Sensor-like_sf"/>
</dbReference>
<evidence type="ECO:0000256" key="4">
    <source>
        <dbReference type="ARBA" id="ARBA00022475"/>
    </source>
</evidence>
<dbReference type="Pfam" id="PF00512">
    <property type="entry name" value="HisKA"/>
    <property type="match status" value="1"/>
</dbReference>
<dbReference type="PRINTS" id="PR00344">
    <property type="entry name" value="BCTRLSENSOR"/>
</dbReference>
<feature type="domain" description="HAMP" evidence="14">
    <location>
        <begin position="346"/>
        <end position="399"/>
    </location>
</feature>
<evidence type="ECO:0000256" key="11">
    <source>
        <dbReference type="SAM" id="Coils"/>
    </source>
</evidence>
<dbReference type="GO" id="GO:0005886">
    <property type="term" value="C:plasma membrane"/>
    <property type="evidence" value="ECO:0007669"/>
    <property type="project" value="UniProtKB-SubCell"/>
</dbReference>
<keyword evidence="9 12" id="KW-1133">Transmembrane helix</keyword>
<dbReference type="SMART" id="SM00304">
    <property type="entry name" value="HAMP"/>
    <property type="match status" value="1"/>
</dbReference>
<feature type="domain" description="Histidine kinase" evidence="13">
    <location>
        <begin position="448"/>
        <end position="662"/>
    </location>
</feature>
<dbReference type="PANTHER" id="PTHR43065:SF22">
    <property type="entry name" value="HISTIDINE KINASE"/>
    <property type="match status" value="1"/>
</dbReference>
<proteinExistence type="predicted"/>
<evidence type="ECO:0000256" key="10">
    <source>
        <dbReference type="ARBA" id="ARBA00023136"/>
    </source>
</evidence>
<dbReference type="SMART" id="SM00388">
    <property type="entry name" value="HisKA"/>
    <property type="match status" value="1"/>
</dbReference>
<dbReference type="PANTHER" id="PTHR43065">
    <property type="entry name" value="SENSOR HISTIDINE KINASE"/>
    <property type="match status" value="1"/>
</dbReference>
<keyword evidence="5" id="KW-0597">Phosphoprotein</keyword>
<keyword evidence="11" id="KW-0175">Coiled coil</keyword>
<dbReference type="Gene3D" id="6.10.340.10">
    <property type="match status" value="1"/>
</dbReference>
<evidence type="ECO:0000259" key="13">
    <source>
        <dbReference type="PROSITE" id="PS50109"/>
    </source>
</evidence>
<dbReference type="Gene3D" id="3.30.565.10">
    <property type="entry name" value="Histidine kinase-like ATPase, C-terminal domain"/>
    <property type="match status" value="1"/>
</dbReference>
<dbReference type="InterPro" id="IPR005467">
    <property type="entry name" value="His_kinase_dom"/>
</dbReference>
<evidence type="ECO:0000313" key="16">
    <source>
        <dbReference type="Proteomes" id="UP000246073"/>
    </source>
</evidence>
<dbReference type="Pfam" id="PF17202">
    <property type="entry name" value="sCache_3_3"/>
    <property type="match status" value="1"/>
</dbReference>
<comment type="subcellular location">
    <subcellularLocation>
        <location evidence="2">Cell membrane</location>
        <topology evidence="2">Multi-pass membrane protein</topology>
    </subcellularLocation>
</comment>
<feature type="transmembrane region" description="Helical" evidence="12">
    <location>
        <begin position="323"/>
        <end position="345"/>
    </location>
</feature>
<keyword evidence="6" id="KW-0808">Transferase</keyword>
<dbReference type="Pfam" id="PF02518">
    <property type="entry name" value="HATPase_c"/>
    <property type="match status" value="1"/>
</dbReference>
<organism evidence="15 16">
    <name type="scientific">Ochrobactrum soli</name>
    <dbReference type="NCBI Taxonomy" id="2448455"/>
    <lineage>
        <taxon>Bacteria</taxon>
        <taxon>Pseudomonadati</taxon>
        <taxon>Pseudomonadota</taxon>
        <taxon>Alphaproteobacteria</taxon>
        <taxon>Hyphomicrobiales</taxon>
        <taxon>Brucellaceae</taxon>
        <taxon>Brucella/Ochrobactrum group</taxon>
        <taxon>Ochrobactrum</taxon>
    </lineage>
</organism>
<dbReference type="EC" id="2.7.13.3" evidence="3"/>
<keyword evidence="4" id="KW-1003">Cell membrane</keyword>
<evidence type="ECO:0000259" key="14">
    <source>
        <dbReference type="PROSITE" id="PS50885"/>
    </source>
</evidence>
<dbReference type="InterPro" id="IPR033463">
    <property type="entry name" value="sCache_3"/>
</dbReference>
<protein>
    <recommendedName>
        <fullName evidence="3">histidine kinase</fullName>
        <ecNumber evidence="3">2.7.13.3</ecNumber>
    </recommendedName>
</protein>
<keyword evidence="8 15" id="KW-0418">Kinase</keyword>
<evidence type="ECO:0000256" key="7">
    <source>
        <dbReference type="ARBA" id="ARBA00022692"/>
    </source>
</evidence>
<dbReference type="SUPFAM" id="SSF103190">
    <property type="entry name" value="Sensory domain-like"/>
    <property type="match status" value="1"/>
</dbReference>
<comment type="catalytic activity">
    <reaction evidence="1">
        <text>ATP + protein L-histidine = ADP + protein N-phospho-L-histidine.</text>
        <dbReference type="EC" id="2.7.13.3"/>
    </reaction>
</comment>
<evidence type="ECO:0000256" key="1">
    <source>
        <dbReference type="ARBA" id="ARBA00000085"/>
    </source>
</evidence>
<gene>
    <name evidence="15" type="ORF">OHAE_5273</name>
</gene>
<dbReference type="CDD" id="cd06225">
    <property type="entry name" value="HAMP"/>
    <property type="match status" value="1"/>
</dbReference>
<dbReference type="SUPFAM" id="SSF158472">
    <property type="entry name" value="HAMP domain-like"/>
    <property type="match status" value="1"/>
</dbReference>
<dbReference type="PROSITE" id="PS50885">
    <property type="entry name" value="HAMP"/>
    <property type="match status" value="1"/>
</dbReference>
<evidence type="ECO:0000256" key="3">
    <source>
        <dbReference type="ARBA" id="ARBA00012438"/>
    </source>
</evidence>
<dbReference type="SUPFAM" id="SSF47384">
    <property type="entry name" value="Homodimeric domain of signal transducing histidine kinase"/>
    <property type="match status" value="1"/>
</dbReference>
<dbReference type="InterPro" id="IPR036097">
    <property type="entry name" value="HisK_dim/P_sf"/>
</dbReference>
<dbReference type="Pfam" id="PF00672">
    <property type="entry name" value="HAMP"/>
    <property type="match status" value="1"/>
</dbReference>
<reference evidence="16" key="1">
    <citation type="submission" date="2017-12" db="EMBL/GenBank/DDBJ databases">
        <authorList>
            <person name="Diaz M."/>
        </authorList>
    </citation>
    <scope>NUCLEOTIDE SEQUENCE [LARGE SCALE GENOMIC DNA]</scope>
    <source>
        <strain evidence="16">FI11154</strain>
    </source>
</reference>
<sequence>MKSVRSHLLIIALVPMLVILPILLGISIYRWNAKFDEITISKVSDDLTIAHQFLARLENDISDRLVSVSGSARFIELLNDAGQTSDLSAFLHDVSVRQRLDFLYLMASDGQILASAFPLSSTDLRQDWPVAQSAFRGQPLTQFEVYSEKELGKFSPALARKARVEIVRDGKVDANAPEVESRGLVLHSAGGVSLPDGKTAALVGGVLLNNNLSFVDTINSIIYSGSGLPQGSRGTVTIFLDDIRVSTNMRLFEGRRAIGTRVSDQVRHAVLDEGRTWLNSAFVVNDWYVSAYEPITDSHDNRVGMLYAGYLQKPFTEAMAETLFSIIGAFLVAVAATIPLFLIWAGKIFRPLEQMNATIARIKNGDLSARTKHSGANDEIGQVATHLDLLLDLLQHREDELRILNNELNERVEQRVQELQKTTNQLEITTRQLIMSEKLASIGEITAGVAHEINNPIAVMQGNIEVIRDIMGANAKNAATEFQLIDQQMHRVTEIVTKLLQFARPQEYSDYAAAYPVSTIIADTSPLVQHLLKKTSITLEHFDTTSREVMMNRTALQQVLVNLIVNAIHAMSHGGKLEIRSYDSDYAGEPGVAIDVVDNGPGIPDDVTKRIFDPFFTTKSREGTGLGLSISQMLASREGGRISVHSIMGEGTTFTVWLPEAQGSVSDQV</sequence>
<evidence type="ECO:0000256" key="8">
    <source>
        <dbReference type="ARBA" id="ARBA00022777"/>
    </source>
</evidence>
<keyword evidence="10 12" id="KW-0472">Membrane</keyword>
<dbReference type="Gene3D" id="1.10.287.130">
    <property type="match status" value="1"/>
</dbReference>
<evidence type="ECO:0000256" key="2">
    <source>
        <dbReference type="ARBA" id="ARBA00004651"/>
    </source>
</evidence>
<feature type="coiled-coil region" evidence="11">
    <location>
        <begin position="387"/>
        <end position="429"/>
    </location>
</feature>
<dbReference type="Proteomes" id="UP000246073">
    <property type="component" value="Unassembled WGS sequence"/>
</dbReference>
<dbReference type="SMART" id="SM00387">
    <property type="entry name" value="HATPase_c"/>
    <property type="match status" value="1"/>
</dbReference>
<dbReference type="AlphaFoldDB" id="A0A2P9HEZ4"/>
<dbReference type="InterPro" id="IPR003660">
    <property type="entry name" value="HAMP_dom"/>
</dbReference>
<dbReference type="EMBL" id="OOFM01000003">
    <property type="protein sequence ID" value="SPL62666.1"/>
    <property type="molecule type" value="Genomic_DNA"/>
</dbReference>
<evidence type="ECO:0000256" key="6">
    <source>
        <dbReference type="ARBA" id="ARBA00022679"/>
    </source>
</evidence>
<accession>A0A2P9HEZ4</accession>
<dbReference type="InterPro" id="IPR036890">
    <property type="entry name" value="HATPase_C_sf"/>
</dbReference>
<evidence type="ECO:0000256" key="12">
    <source>
        <dbReference type="SAM" id="Phobius"/>
    </source>
</evidence>